<keyword evidence="5" id="KW-0813">Transport</keyword>
<dbReference type="NCBIfam" id="NF038017">
    <property type="entry name" value="ABC_perm1"/>
    <property type="match status" value="1"/>
</dbReference>
<feature type="transmembrane region" description="Helical" evidence="5">
    <location>
        <begin position="22"/>
        <end position="45"/>
    </location>
</feature>
<evidence type="ECO:0000313" key="7">
    <source>
        <dbReference type="EMBL" id="MBM7615866.1"/>
    </source>
</evidence>
<dbReference type="CDD" id="cd06261">
    <property type="entry name" value="TM_PBP2"/>
    <property type="match status" value="1"/>
</dbReference>
<dbReference type="Gene3D" id="1.10.3720.10">
    <property type="entry name" value="MetI-like"/>
    <property type="match status" value="1"/>
</dbReference>
<dbReference type="RefSeq" id="WP_204403542.1">
    <property type="nucleotide sequence ID" value="NZ_JAFBEE010000019.1"/>
</dbReference>
<comment type="caution">
    <text evidence="7">The sequence shown here is derived from an EMBL/GenBank/DDBJ whole genome shotgun (WGS) entry which is preliminary data.</text>
</comment>
<dbReference type="Proteomes" id="UP001314796">
    <property type="component" value="Unassembled WGS sequence"/>
</dbReference>
<proteinExistence type="inferred from homology"/>
<gene>
    <name evidence="7" type="ORF">JOC73_002440</name>
</gene>
<feature type="domain" description="ABC transmembrane type-1" evidence="6">
    <location>
        <begin position="26"/>
        <end position="222"/>
    </location>
</feature>
<keyword evidence="3 5" id="KW-1133">Transmembrane helix</keyword>
<feature type="transmembrane region" description="Helical" evidence="5">
    <location>
        <begin position="204"/>
        <end position="225"/>
    </location>
</feature>
<organism evidence="7 8">
    <name type="scientific">Alkaliphilus hydrothermalis</name>
    <dbReference type="NCBI Taxonomy" id="1482730"/>
    <lineage>
        <taxon>Bacteria</taxon>
        <taxon>Bacillati</taxon>
        <taxon>Bacillota</taxon>
        <taxon>Clostridia</taxon>
        <taxon>Peptostreptococcales</taxon>
        <taxon>Natronincolaceae</taxon>
        <taxon>Alkaliphilus</taxon>
    </lineage>
</organism>
<dbReference type="SUPFAM" id="SSF161098">
    <property type="entry name" value="MetI-like"/>
    <property type="match status" value="1"/>
</dbReference>
<keyword evidence="8" id="KW-1185">Reference proteome</keyword>
<dbReference type="PANTHER" id="PTHR43632:SF1">
    <property type="entry name" value="PERMEASE COMPONENT OF TUNGSTATE ABC TRANSPORTER"/>
    <property type="match status" value="1"/>
</dbReference>
<keyword evidence="2 5" id="KW-0812">Transmembrane</keyword>
<comment type="subcellular location">
    <subcellularLocation>
        <location evidence="5">Cell membrane</location>
        <topology evidence="5">Multi-pass membrane protein</topology>
    </subcellularLocation>
    <subcellularLocation>
        <location evidence="1">Membrane</location>
        <topology evidence="1">Multi-pass membrane protein</topology>
    </subcellularLocation>
</comment>
<name>A0ABS2NSH9_9FIRM</name>
<dbReference type="InterPro" id="IPR000515">
    <property type="entry name" value="MetI-like"/>
</dbReference>
<comment type="similarity">
    <text evidence="5">Belongs to the binding-protein-dependent transport system permease family.</text>
</comment>
<dbReference type="PANTHER" id="PTHR43632">
    <property type="entry name" value="PERMEASE COMPONENT OF TUNGSTATE ABC TRANSPORTER"/>
    <property type="match status" value="1"/>
</dbReference>
<keyword evidence="4 5" id="KW-0472">Membrane</keyword>
<evidence type="ECO:0000256" key="4">
    <source>
        <dbReference type="ARBA" id="ARBA00023136"/>
    </source>
</evidence>
<feature type="transmembrane region" description="Helical" evidence="5">
    <location>
        <begin position="66"/>
        <end position="85"/>
    </location>
</feature>
<evidence type="ECO:0000313" key="8">
    <source>
        <dbReference type="Proteomes" id="UP001314796"/>
    </source>
</evidence>
<evidence type="ECO:0000256" key="2">
    <source>
        <dbReference type="ARBA" id="ARBA00022692"/>
    </source>
</evidence>
<feature type="transmembrane region" description="Helical" evidence="5">
    <location>
        <begin position="97"/>
        <end position="122"/>
    </location>
</feature>
<dbReference type="EMBL" id="JAFBEE010000019">
    <property type="protein sequence ID" value="MBM7615866.1"/>
    <property type="molecule type" value="Genomic_DNA"/>
</dbReference>
<dbReference type="Pfam" id="PF00528">
    <property type="entry name" value="BPD_transp_1"/>
    <property type="match status" value="1"/>
</dbReference>
<dbReference type="InterPro" id="IPR049783">
    <property type="entry name" value="ABC_perm_TupB-like"/>
</dbReference>
<accession>A0ABS2NSH9</accession>
<protein>
    <submittedName>
        <fullName evidence="7">Tungstate transport system permease protein</fullName>
    </submittedName>
</protein>
<evidence type="ECO:0000256" key="5">
    <source>
        <dbReference type="RuleBase" id="RU363032"/>
    </source>
</evidence>
<sequence>MKEILDGVINGFRLLFSLEPEVYGVIYLSLFVSLSSTIIAAILAIPTGIIIGTKEFFLKRSLVRSIYTMMSLPPVIVGLIVYLSISRKGPLGHLGLAFTPTAMVIAQAILVTPIITGILYNGTKEKGLEIKRVAKTLGANKLQTLILLIKELRFSIFTGIVSGFGRAISEVGAVMIVGGNIKGHTRVMTTTIAMLRSMGEYESAIAIGIVLLLLSFIINSILYHLQAD</sequence>
<evidence type="ECO:0000259" key="6">
    <source>
        <dbReference type="PROSITE" id="PS50928"/>
    </source>
</evidence>
<dbReference type="InterPro" id="IPR035906">
    <property type="entry name" value="MetI-like_sf"/>
</dbReference>
<evidence type="ECO:0000256" key="3">
    <source>
        <dbReference type="ARBA" id="ARBA00022989"/>
    </source>
</evidence>
<dbReference type="PROSITE" id="PS50928">
    <property type="entry name" value="ABC_TM1"/>
    <property type="match status" value="1"/>
</dbReference>
<evidence type="ECO:0000256" key="1">
    <source>
        <dbReference type="ARBA" id="ARBA00004141"/>
    </source>
</evidence>
<reference evidence="7 8" key="1">
    <citation type="submission" date="2021-01" db="EMBL/GenBank/DDBJ databases">
        <title>Genomic Encyclopedia of Type Strains, Phase IV (KMG-IV): sequencing the most valuable type-strain genomes for metagenomic binning, comparative biology and taxonomic classification.</title>
        <authorList>
            <person name="Goeker M."/>
        </authorList>
    </citation>
    <scope>NUCLEOTIDE SEQUENCE [LARGE SCALE GENOMIC DNA]</scope>
    <source>
        <strain evidence="7 8">DSM 25890</strain>
    </source>
</reference>